<dbReference type="CDD" id="cd06848">
    <property type="entry name" value="GCS_H"/>
    <property type="match status" value="1"/>
</dbReference>
<dbReference type="InterPro" id="IPR000089">
    <property type="entry name" value="Biotin_lipoyl"/>
</dbReference>
<comment type="similarity">
    <text evidence="1">Belongs to the GcvH family.</text>
</comment>
<keyword evidence="5" id="KW-1185">Reference proteome</keyword>
<keyword evidence="2" id="KW-0450">Lipoyl</keyword>
<name>A0ABS4GRB6_9BACL</name>
<evidence type="ECO:0000313" key="5">
    <source>
        <dbReference type="Proteomes" id="UP001519343"/>
    </source>
</evidence>
<dbReference type="SUPFAM" id="SSF51230">
    <property type="entry name" value="Single hybrid motif"/>
    <property type="match status" value="1"/>
</dbReference>
<dbReference type="PROSITE" id="PS00189">
    <property type="entry name" value="LIPOYL"/>
    <property type="match status" value="1"/>
</dbReference>
<dbReference type="EMBL" id="JAGGKT010000008">
    <property type="protein sequence ID" value="MBP1932818.1"/>
    <property type="molecule type" value="Genomic_DNA"/>
</dbReference>
<feature type="domain" description="Lipoyl-binding" evidence="3">
    <location>
        <begin position="20"/>
        <end position="102"/>
    </location>
</feature>
<comment type="caution">
    <text evidence="4">The sequence shown here is derived from an EMBL/GenBank/DDBJ whole genome shotgun (WGS) entry which is preliminary data.</text>
</comment>
<sequence>MTEKRFSREHIWIEKIGSRTYRIGLTPFAIERLGEVIAVELPVKGERVQAGQAIGTVETAKTVTDLYAPLNGLVSEINLRLMEEPDLLNRNPLDQGWVAVLESSDSAALWSNEEYDTFVKGESK</sequence>
<dbReference type="InterPro" id="IPR002930">
    <property type="entry name" value="GCV_H"/>
</dbReference>
<dbReference type="InterPro" id="IPR011053">
    <property type="entry name" value="Single_hybrid_motif"/>
</dbReference>
<dbReference type="Gene3D" id="2.40.50.100">
    <property type="match status" value="1"/>
</dbReference>
<gene>
    <name evidence="4" type="ORF">J2Z37_002829</name>
</gene>
<dbReference type="InterPro" id="IPR003016">
    <property type="entry name" value="2-oxoA_DH_lipoyl-BS"/>
</dbReference>
<protein>
    <submittedName>
        <fullName evidence="4">Glycine cleavage system H protein</fullName>
    </submittedName>
</protein>
<dbReference type="RefSeq" id="WP_209810855.1">
    <property type="nucleotide sequence ID" value="NZ_JAGGKT010000008.1"/>
</dbReference>
<proteinExistence type="inferred from homology"/>
<dbReference type="InterPro" id="IPR033753">
    <property type="entry name" value="GCV_H/Fam206"/>
</dbReference>
<dbReference type="Proteomes" id="UP001519343">
    <property type="component" value="Unassembled WGS sequence"/>
</dbReference>
<dbReference type="Pfam" id="PF01597">
    <property type="entry name" value="GCV_H"/>
    <property type="match status" value="1"/>
</dbReference>
<dbReference type="PANTHER" id="PTHR11715:SF3">
    <property type="entry name" value="GLYCINE CLEAVAGE SYSTEM H PROTEIN-RELATED"/>
    <property type="match status" value="1"/>
</dbReference>
<evidence type="ECO:0000256" key="2">
    <source>
        <dbReference type="ARBA" id="ARBA00022823"/>
    </source>
</evidence>
<dbReference type="PANTHER" id="PTHR11715">
    <property type="entry name" value="GLYCINE CLEAVAGE SYSTEM H PROTEIN"/>
    <property type="match status" value="1"/>
</dbReference>
<evidence type="ECO:0000259" key="3">
    <source>
        <dbReference type="PROSITE" id="PS50968"/>
    </source>
</evidence>
<evidence type="ECO:0000256" key="1">
    <source>
        <dbReference type="ARBA" id="ARBA00009249"/>
    </source>
</evidence>
<dbReference type="PROSITE" id="PS50968">
    <property type="entry name" value="BIOTINYL_LIPOYL"/>
    <property type="match status" value="1"/>
</dbReference>
<organism evidence="4 5">
    <name type="scientific">Ammoniphilus resinae</name>
    <dbReference type="NCBI Taxonomy" id="861532"/>
    <lineage>
        <taxon>Bacteria</taxon>
        <taxon>Bacillati</taxon>
        <taxon>Bacillota</taxon>
        <taxon>Bacilli</taxon>
        <taxon>Bacillales</taxon>
        <taxon>Paenibacillaceae</taxon>
        <taxon>Aneurinibacillus group</taxon>
        <taxon>Ammoniphilus</taxon>
    </lineage>
</organism>
<accession>A0ABS4GRB6</accession>
<evidence type="ECO:0000313" key="4">
    <source>
        <dbReference type="EMBL" id="MBP1932818.1"/>
    </source>
</evidence>
<reference evidence="4 5" key="1">
    <citation type="submission" date="2021-03" db="EMBL/GenBank/DDBJ databases">
        <title>Genomic Encyclopedia of Type Strains, Phase IV (KMG-IV): sequencing the most valuable type-strain genomes for metagenomic binning, comparative biology and taxonomic classification.</title>
        <authorList>
            <person name="Goeker M."/>
        </authorList>
    </citation>
    <scope>NUCLEOTIDE SEQUENCE [LARGE SCALE GENOMIC DNA]</scope>
    <source>
        <strain evidence="4 5">DSM 24738</strain>
    </source>
</reference>